<accession>A0A5J6IZ53</accession>
<dbReference type="KEGG" id="svn:CP980_03505"/>
<sequence length="209" mass="22691">MIRPTSDRPVPYHSQWESADLVPEFIAGRSAVTDPLWQESGADTAEEYAFWAPRMCGVACLRMALDHWGLPVPPSLPLLRELCDAGAYVREGDSVHGLIHRPFAAYAGIRYGIRAEAVADLPPDRIRATLAVGGLAMLSVHKTIRTLDPEPEAKGGHLVLAVAADDEHVMINNPSGFPGHSQQHAPVPWAALPRFYAARGILLEPPTPT</sequence>
<dbReference type="EMBL" id="CP023692">
    <property type="protein sequence ID" value="QEV44257.1"/>
    <property type="molecule type" value="Genomic_DNA"/>
</dbReference>
<dbReference type="Proteomes" id="UP000325563">
    <property type="component" value="Chromosome"/>
</dbReference>
<protein>
    <recommendedName>
        <fullName evidence="1">Peptidase C39-like domain-containing protein</fullName>
    </recommendedName>
</protein>
<gene>
    <name evidence="2" type="ORF">CP980_03505</name>
</gene>
<dbReference type="Pfam" id="PF13529">
    <property type="entry name" value="Peptidase_C39_2"/>
    <property type="match status" value="1"/>
</dbReference>
<dbReference type="GeneID" id="95609629"/>
<evidence type="ECO:0000313" key="3">
    <source>
        <dbReference type="Proteomes" id="UP000325563"/>
    </source>
</evidence>
<dbReference type="AlphaFoldDB" id="A0A5J6IZ53"/>
<keyword evidence="3" id="KW-1185">Reference proteome</keyword>
<dbReference type="InterPro" id="IPR039564">
    <property type="entry name" value="Peptidase_C39-like"/>
</dbReference>
<proteinExistence type="predicted"/>
<organism evidence="2 3">
    <name type="scientific">Streptomyces vinaceus</name>
    <dbReference type="NCBI Taxonomy" id="1960"/>
    <lineage>
        <taxon>Bacteria</taxon>
        <taxon>Bacillati</taxon>
        <taxon>Actinomycetota</taxon>
        <taxon>Actinomycetes</taxon>
        <taxon>Kitasatosporales</taxon>
        <taxon>Streptomycetaceae</taxon>
        <taxon>Streptomyces</taxon>
    </lineage>
</organism>
<feature type="domain" description="Peptidase C39-like" evidence="1">
    <location>
        <begin position="10"/>
        <end position="174"/>
    </location>
</feature>
<dbReference type="Gene3D" id="3.90.70.10">
    <property type="entry name" value="Cysteine proteinases"/>
    <property type="match status" value="1"/>
</dbReference>
<evidence type="ECO:0000259" key="1">
    <source>
        <dbReference type="Pfam" id="PF13529"/>
    </source>
</evidence>
<dbReference type="RefSeq" id="WP_150492584.1">
    <property type="nucleotide sequence ID" value="NZ_BNBW01000001.1"/>
</dbReference>
<reference evidence="2 3" key="1">
    <citation type="submission" date="2017-09" db="EMBL/GenBank/DDBJ databases">
        <authorList>
            <person name="Lee N."/>
            <person name="Cho B.-K."/>
        </authorList>
    </citation>
    <scope>NUCLEOTIDE SEQUENCE [LARGE SCALE GENOMIC DNA]</scope>
    <source>
        <strain evidence="2 3">ATCC 27476</strain>
    </source>
</reference>
<evidence type="ECO:0000313" key="2">
    <source>
        <dbReference type="EMBL" id="QEV44257.1"/>
    </source>
</evidence>
<name>A0A5J6IZ53_STRVI</name>